<dbReference type="OMA" id="YFAYNFR"/>
<dbReference type="EMBL" id="MRVG01000003">
    <property type="protein sequence ID" value="PMB70991.1"/>
    <property type="molecule type" value="Genomic_DNA"/>
</dbReference>
<feature type="transmembrane region" description="Helical" evidence="14">
    <location>
        <begin position="202"/>
        <end position="224"/>
    </location>
</feature>
<evidence type="ECO:0000256" key="10">
    <source>
        <dbReference type="ARBA" id="ARBA00023166"/>
    </source>
</evidence>
<dbReference type="GO" id="GO:0004769">
    <property type="term" value="F:steroid Delta-isomerase activity"/>
    <property type="evidence" value="ECO:0007669"/>
    <property type="project" value="TreeGrafter"/>
</dbReference>
<proteinExistence type="inferred from homology"/>
<dbReference type="PANTHER" id="PTHR14207:SF0">
    <property type="entry name" value="3-BETA-HYDROXYSTEROID-DELTA(8),DELTA(7)-ISOMERASE"/>
    <property type="match status" value="1"/>
</dbReference>
<evidence type="ECO:0000256" key="5">
    <source>
        <dbReference type="ARBA" id="ARBA00022955"/>
    </source>
</evidence>
<keyword evidence="9 13" id="KW-0472">Membrane</keyword>
<keyword evidence="6 13" id="KW-1133">Transmembrane helix</keyword>
<feature type="transmembrane region" description="Helical" evidence="14">
    <location>
        <begin position="30"/>
        <end position="49"/>
    </location>
</feature>
<evidence type="ECO:0000256" key="8">
    <source>
        <dbReference type="ARBA" id="ARBA00023098"/>
    </source>
</evidence>
<dbReference type="GO" id="GO:0000247">
    <property type="term" value="F:C-8 sterol isomerase activity"/>
    <property type="evidence" value="ECO:0007669"/>
    <property type="project" value="TreeGrafter"/>
</dbReference>
<dbReference type="PANTHER" id="PTHR14207">
    <property type="entry name" value="STEROL ISOMERASE"/>
    <property type="match status" value="1"/>
</dbReference>
<reference evidence="16 17" key="1">
    <citation type="journal article" date="2016" name="Appl. Microbiol. Biotechnol.">
        <title>Characterization of T-DNA insertion mutants with decreased virulence in the entomopathogenic fungus Beauveria bassiana JEF-007.</title>
        <authorList>
            <person name="Kim S."/>
            <person name="Lee S.J."/>
            <person name="Nai Y.S."/>
            <person name="Yu J.S."/>
            <person name="Lee M.R."/>
            <person name="Yang Y.T."/>
            <person name="Kim J.S."/>
        </authorList>
    </citation>
    <scope>NUCLEOTIDE SEQUENCE [LARGE SCALE GENOMIC DNA]</scope>
    <source>
        <strain evidence="16 17">JEF-007</strain>
    </source>
</reference>
<keyword evidence="5" id="KW-0752">Steroid biosynthesis</keyword>
<comment type="subcellular location">
    <subcellularLocation>
        <location evidence="1">Membrane</location>
        <topology evidence="1">Multi-pass membrane protein</topology>
    </subcellularLocation>
</comment>
<comment type="similarity">
    <text evidence="2">Belongs to the EBP family.</text>
</comment>
<evidence type="ECO:0000256" key="2">
    <source>
        <dbReference type="ARBA" id="ARBA00008337"/>
    </source>
</evidence>
<keyword evidence="4 13" id="KW-0812">Transmembrane</keyword>
<evidence type="ECO:0000313" key="17">
    <source>
        <dbReference type="Proteomes" id="UP000235728"/>
    </source>
</evidence>
<dbReference type="Pfam" id="PF05241">
    <property type="entry name" value="EBP"/>
    <property type="match status" value="1"/>
</dbReference>
<dbReference type="Proteomes" id="UP000235728">
    <property type="component" value="Unassembled WGS sequence"/>
</dbReference>
<evidence type="ECO:0000256" key="11">
    <source>
        <dbReference type="ARBA" id="ARBA00023221"/>
    </source>
</evidence>
<evidence type="ECO:0000256" key="9">
    <source>
        <dbReference type="ARBA" id="ARBA00023136"/>
    </source>
</evidence>
<evidence type="ECO:0000313" key="16">
    <source>
        <dbReference type="EMBL" id="PMB70991.1"/>
    </source>
</evidence>
<keyword evidence="3" id="KW-0444">Lipid biosynthesis</keyword>
<evidence type="ECO:0000256" key="6">
    <source>
        <dbReference type="ARBA" id="ARBA00022989"/>
    </source>
</evidence>
<dbReference type="GO" id="GO:0016126">
    <property type="term" value="P:sterol biosynthetic process"/>
    <property type="evidence" value="ECO:0007669"/>
    <property type="project" value="UniProtKB-KW"/>
</dbReference>
<keyword evidence="11" id="KW-0753">Steroid metabolism</keyword>
<evidence type="ECO:0000256" key="4">
    <source>
        <dbReference type="ARBA" id="ARBA00022692"/>
    </source>
</evidence>
<feature type="transmembrane region" description="Helical" evidence="14">
    <location>
        <begin position="169"/>
        <end position="190"/>
    </location>
</feature>
<evidence type="ECO:0000256" key="3">
    <source>
        <dbReference type="ARBA" id="ARBA00022516"/>
    </source>
</evidence>
<evidence type="ECO:0000256" key="12">
    <source>
        <dbReference type="ARBA" id="ARBA00023235"/>
    </source>
</evidence>
<dbReference type="PROSITE" id="PS51751">
    <property type="entry name" value="EXPERA"/>
    <property type="match status" value="1"/>
</dbReference>
<evidence type="ECO:0000259" key="15">
    <source>
        <dbReference type="PROSITE" id="PS51751"/>
    </source>
</evidence>
<organism evidence="16 17">
    <name type="scientific">Beauveria bassiana</name>
    <name type="common">White muscardine disease fungus</name>
    <name type="synonym">Tritirachium shiotae</name>
    <dbReference type="NCBI Taxonomy" id="176275"/>
    <lineage>
        <taxon>Eukaryota</taxon>
        <taxon>Fungi</taxon>
        <taxon>Dikarya</taxon>
        <taxon>Ascomycota</taxon>
        <taxon>Pezizomycotina</taxon>
        <taxon>Sordariomycetes</taxon>
        <taxon>Hypocreomycetidae</taxon>
        <taxon>Hypocreales</taxon>
        <taxon>Cordycipitaceae</taxon>
        <taxon>Beauveria</taxon>
    </lineage>
</organism>
<accession>A0A2N6NUQ4</accession>
<dbReference type="AlphaFoldDB" id="A0A2N6NUQ4"/>
<feature type="transmembrane region" description="Helical" evidence="14">
    <location>
        <begin position="132"/>
        <end position="157"/>
    </location>
</feature>
<dbReference type="InterPro" id="IPR007905">
    <property type="entry name" value="EBP"/>
</dbReference>
<feature type="transmembrane region" description="Helical" evidence="14">
    <location>
        <begin position="61"/>
        <end position="77"/>
    </location>
</feature>
<evidence type="ECO:0000256" key="13">
    <source>
        <dbReference type="PROSITE-ProRule" id="PRU01087"/>
    </source>
</evidence>
<evidence type="ECO:0000256" key="1">
    <source>
        <dbReference type="ARBA" id="ARBA00004141"/>
    </source>
</evidence>
<dbReference type="InterPro" id="IPR033118">
    <property type="entry name" value="EXPERA"/>
</dbReference>
<keyword evidence="7" id="KW-0756">Sterol biosynthesis</keyword>
<dbReference type="GO" id="GO:0016020">
    <property type="term" value="C:membrane"/>
    <property type="evidence" value="ECO:0007669"/>
    <property type="project" value="UniProtKB-SubCell"/>
</dbReference>
<dbReference type="GO" id="GO:0005783">
    <property type="term" value="C:endoplasmic reticulum"/>
    <property type="evidence" value="ECO:0007669"/>
    <property type="project" value="TreeGrafter"/>
</dbReference>
<sequence>MSVPVVNYSYYPPNVVIDGYVANTLSTTQILAIFTSTLASVLVPCFLLIRRVRPSIPISELATALWFVLCGVIHLGLEERGGGEEGDTAQLTPVYKGHYARHQHHIGASSHVLSQLWKEYALSDSRYLTRDSFVACMEGITAAFWGPLSFLCAYGVVRGSAWRHPLQSIVSLGQLYGDVLYYATCTYEFVVYGQEFSRPEPYYFIGYYVFLNAFWIVIPSVLLLSSGRATTRAFAALEEARQEAMGRAGKRP</sequence>
<gene>
    <name evidence="16" type="primary">Ebp_0</name>
    <name evidence="16" type="ORF">BM221_003454</name>
</gene>
<feature type="domain" description="EXPERA" evidence="15">
    <location>
        <begin position="59"/>
        <end position="223"/>
    </location>
</feature>
<keyword evidence="12 16" id="KW-0413">Isomerase</keyword>
<comment type="caution">
    <text evidence="16">The sequence shown here is derived from an EMBL/GenBank/DDBJ whole genome shotgun (WGS) entry which is preliminary data.</text>
</comment>
<protein>
    <submittedName>
        <fullName evidence="16">3-beta-hydroxysteroid-Delta(8), Delta(7)-isomerase</fullName>
    </submittedName>
</protein>
<evidence type="ECO:0000256" key="7">
    <source>
        <dbReference type="ARBA" id="ARBA00023011"/>
    </source>
</evidence>
<name>A0A2N6NUQ4_BEABA</name>
<dbReference type="GO" id="GO:0047750">
    <property type="term" value="F:cholestenol delta-isomerase activity"/>
    <property type="evidence" value="ECO:0007669"/>
    <property type="project" value="InterPro"/>
</dbReference>
<evidence type="ECO:0000256" key="14">
    <source>
        <dbReference type="SAM" id="Phobius"/>
    </source>
</evidence>
<keyword evidence="10" id="KW-1207">Sterol metabolism</keyword>
<keyword evidence="8" id="KW-0443">Lipid metabolism</keyword>